<organism evidence="1 2">
    <name type="scientific">Moniliophthora roreri</name>
    <name type="common">Frosty pod rot fungus</name>
    <name type="synonym">Monilia roreri</name>
    <dbReference type="NCBI Taxonomy" id="221103"/>
    <lineage>
        <taxon>Eukaryota</taxon>
        <taxon>Fungi</taxon>
        <taxon>Dikarya</taxon>
        <taxon>Basidiomycota</taxon>
        <taxon>Agaricomycotina</taxon>
        <taxon>Agaricomycetes</taxon>
        <taxon>Agaricomycetidae</taxon>
        <taxon>Agaricales</taxon>
        <taxon>Marasmiineae</taxon>
        <taxon>Marasmiaceae</taxon>
        <taxon>Moniliophthora</taxon>
    </lineage>
</organism>
<gene>
    <name evidence="1" type="ORF">WG66_2002</name>
</gene>
<sequence>MDNKGENGLTGKHACVRVVVESERIVPLCCYGENLVLFGFGLVTTVWDLVPSGIMAHKYAIGQDLPQLYLYRRGTV</sequence>
<dbReference type="Proteomes" id="UP000054988">
    <property type="component" value="Unassembled WGS sequence"/>
</dbReference>
<comment type="caution">
    <text evidence="1">The sequence shown here is derived from an EMBL/GenBank/DDBJ whole genome shotgun (WGS) entry which is preliminary data.</text>
</comment>
<dbReference type="AlphaFoldDB" id="A0A0W0GA30"/>
<accession>A0A0W0GA30</accession>
<dbReference type="EMBL" id="LATX01000705">
    <property type="protein sequence ID" value="KTB45421.1"/>
    <property type="molecule type" value="Genomic_DNA"/>
</dbReference>
<protein>
    <submittedName>
        <fullName evidence="1">Uncharacterized protein</fullName>
    </submittedName>
</protein>
<proteinExistence type="predicted"/>
<reference evidence="1 2" key="1">
    <citation type="submission" date="2015-12" db="EMBL/GenBank/DDBJ databases">
        <title>Draft genome sequence of Moniliophthora roreri, the causal agent of frosty pod rot of cacao.</title>
        <authorList>
            <person name="Aime M.C."/>
            <person name="Diaz-Valderrama J.R."/>
            <person name="Kijpornyongpan T."/>
            <person name="Phillips-Mora W."/>
        </authorList>
    </citation>
    <scope>NUCLEOTIDE SEQUENCE [LARGE SCALE GENOMIC DNA]</scope>
    <source>
        <strain evidence="1 2">MCA 2952</strain>
    </source>
</reference>
<name>A0A0W0GA30_MONRR</name>
<evidence type="ECO:0000313" key="1">
    <source>
        <dbReference type="EMBL" id="KTB45421.1"/>
    </source>
</evidence>
<evidence type="ECO:0000313" key="2">
    <source>
        <dbReference type="Proteomes" id="UP000054988"/>
    </source>
</evidence>